<evidence type="ECO:0000313" key="2">
    <source>
        <dbReference type="Proteomes" id="UP000050761"/>
    </source>
</evidence>
<proteinExistence type="predicted"/>
<dbReference type="Proteomes" id="UP000050761">
    <property type="component" value="Unassembled WGS sequence"/>
</dbReference>
<dbReference type="EMBL" id="UZAH01030377">
    <property type="protein sequence ID" value="VDP10325.1"/>
    <property type="molecule type" value="Genomic_DNA"/>
</dbReference>
<gene>
    <name evidence="1" type="ORF">HPBE_LOCUS17961</name>
</gene>
<evidence type="ECO:0000313" key="3">
    <source>
        <dbReference type="WBParaSite" id="HPBE_0001796201-mRNA-1"/>
    </source>
</evidence>
<accession>A0A3P8BVV4</accession>
<organism evidence="2 3">
    <name type="scientific">Heligmosomoides polygyrus</name>
    <name type="common">Parasitic roundworm</name>
    <dbReference type="NCBI Taxonomy" id="6339"/>
    <lineage>
        <taxon>Eukaryota</taxon>
        <taxon>Metazoa</taxon>
        <taxon>Ecdysozoa</taxon>
        <taxon>Nematoda</taxon>
        <taxon>Chromadorea</taxon>
        <taxon>Rhabditida</taxon>
        <taxon>Rhabditina</taxon>
        <taxon>Rhabditomorpha</taxon>
        <taxon>Strongyloidea</taxon>
        <taxon>Heligmosomidae</taxon>
        <taxon>Heligmosomoides</taxon>
    </lineage>
</organism>
<accession>A0A183G805</accession>
<name>A0A183G805_HELPZ</name>
<sequence>MMSGLKTLITQPKIGSLNCMGHNSWESTAAASVIILVVLYCTEYAIGLRPSPVENKVDLLVHDFSLAVQDIDDCIDLGVE</sequence>
<protein>
    <submittedName>
        <fullName evidence="3">Cytochrome P450</fullName>
    </submittedName>
</protein>
<reference evidence="1 2" key="1">
    <citation type="submission" date="2018-11" db="EMBL/GenBank/DDBJ databases">
        <authorList>
            <consortium name="Pathogen Informatics"/>
        </authorList>
    </citation>
    <scope>NUCLEOTIDE SEQUENCE [LARGE SCALE GENOMIC DNA]</scope>
</reference>
<evidence type="ECO:0000313" key="1">
    <source>
        <dbReference type="EMBL" id="VDP10325.1"/>
    </source>
</evidence>
<reference evidence="3" key="2">
    <citation type="submission" date="2019-09" db="UniProtKB">
        <authorList>
            <consortium name="WormBaseParasite"/>
        </authorList>
    </citation>
    <scope>IDENTIFICATION</scope>
</reference>
<dbReference type="WBParaSite" id="HPBE_0001796201-mRNA-1">
    <property type="protein sequence ID" value="HPBE_0001796201-mRNA-1"/>
    <property type="gene ID" value="HPBE_0001796201"/>
</dbReference>
<keyword evidence="2" id="KW-1185">Reference proteome</keyword>
<dbReference type="AlphaFoldDB" id="A0A183G805"/>